<proteinExistence type="predicted"/>
<dbReference type="AlphaFoldDB" id="A0A183PFR5"/>
<protein>
    <submittedName>
        <fullName evidence="2">Uncharacterized protein</fullName>
    </submittedName>
</protein>
<dbReference type="Proteomes" id="UP000269396">
    <property type="component" value="Unassembled WGS sequence"/>
</dbReference>
<organism evidence="2 3">
    <name type="scientific">Schistosoma mattheei</name>
    <dbReference type="NCBI Taxonomy" id="31246"/>
    <lineage>
        <taxon>Eukaryota</taxon>
        <taxon>Metazoa</taxon>
        <taxon>Spiralia</taxon>
        <taxon>Lophotrochozoa</taxon>
        <taxon>Platyhelminthes</taxon>
        <taxon>Trematoda</taxon>
        <taxon>Digenea</taxon>
        <taxon>Strigeidida</taxon>
        <taxon>Schistosomatoidea</taxon>
        <taxon>Schistosomatidae</taxon>
        <taxon>Schistosoma</taxon>
    </lineage>
</organism>
<evidence type="ECO:0000256" key="1">
    <source>
        <dbReference type="SAM" id="MobiDB-lite"/>
    </source>
</evidence>
<name>A0A183PFR5_9TREM</name>
<gene>
    <name evidence="2" type="ORF">SMTD_LOCUS13201</name>
</gene>
<accession>A0A183PFR5</accession>
<feature type="compositionally biased region" description="Basic and acidic residues" evidence="1">
    <location>
        <begin position="213"/>
        <end position="230"/>
    </location>
</feature>
<sequence length="248" mass="28183">MQLNDLNFTDDLALLPHTQQQMQETTSVAAASATVGFNTACTNPITLDVEDLEDVKTFKYLGNIIDEHSGSDAHVNERISKTRAAYSQLKNIWNCRPTPRSEFSIQMSRQFYYMGRKPGELQKPSSRRYRCLLTVVYAKYLVYILARHYKQQNTVGENKPDPSGRRNQEEALEVDRAHIEESTQLRYKAIPRVESSGSKEERKTTGHITSGNGDRHEKNEQQLDGTRKEGPGQSGLGNTGRRPTLHWV</sequence>
<reference evidence="2 3" key="1">
    <citation type="submission" date="2018-11" db="EMBL/GenBank/DDBJ databases">
        <authorList>
            <consortium name="Pathogen Informatics"/>
        </authorList>
    </citation>
    <scope>NUCLEOTIDE SEQUENCE [LARGE SCALE GENOMIC DNA]</scope>
    <source>
        <strain>Denwood</strain>
        <strain evidence="3">Zambia</strain>
    </source>
</reference>
<dbReference type="PANTHER" id="PTHR47027:SF20">
    <property type="entry name" value="REVERSE TRANSCRIPTASE-LIKE PROTEIN WITH RNA-DIRECTED DNA POLYMERASE DOMAIN"/>
    <property type="match status" value="1"/>
</dbReference>
<evidence type="ECO:0000313" key="2">
    <source>
        <dbReference type="EMBL" id="VDP62967.1"/>
    </source>
</evidence>
<evidence type="ECO:0000313" key="3">
    <source>
        <dbReference type="Proteomes" id="UP000269396"/>
    </source>
</evidence>
<keyword evidence="3" id="KW-1185">Reference proteome</keyword>
<dbReference type="EMBL" id="UZAL01033247">
    <property type="protein sequence ID" value="VDP62967.1"/>
    <property type="molecule type" value="Genomic_DNA"/>
</dbReference>
<dbReference type="PANTHER" id="PTHR47027">
    <property type="entry name" value="REVERSE TRANSCRIPTASE DOMAIN-CONTAINING PROTEIN"/>
    <property type="match status" value="1"/>
</dbReference>
<feature type="region of interest" description="Disordered" evidence="1">
    <location>
        <begin position="183"/>
        <end position="248"/>
    </location>
</feature>